<dbReference type="RefSeq" id="WP_135974912.1">
    <property type="nucleotide sequence ID" value="NZ_CP039291.1"/>
</dbReference>
<dbReference type="EMBL" id="CP039291">
    <property type="protein sequence ID" value="QCB93321.1"/>
    <property type="molecule type" value="Genomic_DNA"/>
</dbReference>
<gene>
    <name evidence="2" type="ORF">E5225_06915</name>
</gene>
<reference evidence="2 3" key="1">
    <citation type="submission" date="2019-04" db="EMBL/GenBank/DDBJ databases">
        <title>Isolation and identification of Cellulomonas shaoxiangyii sp. Nov. isolated from feces of the Tibetan antelopes (Pantholops hodgsonii) in the Qinghai-Tibet plateau of China.</title>
        <authorList>
            <person name="Tian Z."/>
        </authorList>
    </citation>
    <scope>NUCLEOTIDE SEQUENCE [LARGE SCALE GENOMIC DNA]</scope>
    <source>
        <strain evidence="2 3">Z28</strain>
    </source>
</reference>
<feature type="region of interest" description="Disordered" evidence="1">
    <location>
        <begin position="239"/>
        <end position="265"/>
    </location>
</feature>
<evidence type="ECO:0000313" key="2">
    <source>
        <dbReference type="EMBL" id="QCB93321.1"/>
    </source>
</evidence>
<name>A0A4P7SHX0_9CELL</name>
<organism evidence="2 3">
    <name type="scientific">Cellulomonas shaoxiangyii</name>
    <dbReference type="NCBI Taxonomy" id="2566013"/>
    <lineage>
        <taxon>Bacteria</taxon>
        <taxon>Bacillati</taxon>
        <taxon>Actinomycetota</taxon>
        <taxon>Actinomycetes</taxon>
        <taxon>Micrococcales</taxon>
        <taxon>Cellulomonadaceae</taxon>
        <taxon>Cellulomonas</taxon>
    </lineage>
</organism>
<keyword evidence="3" id="KW-1185">Reference proteome</keyword>
<proteinExistence type="predicted"/>
<dbReference type="OrthoDB" id="4551696at2"/>
<evidence type="ECO:0000313" key="3">
    <source>
        <dbReference type="Proteomes" id="UP000296469"/>
    </source>
</evidence>
<accession>A0A4P7SHX0</accession>
<feature type="compositionally biased region" description="Basic and acidic residues" evidence="1">
    <location>
        <begin position="240"/>
        <end position="252"/>
    </location>
</feature>
<evidence type="ECO:0000256" key="1">
    <source>
        <dbReference type="SAM" id="MobiDB-lite"/>
    </source>
</evidence>
<dbReference type="Proteomes" id="UP000296469">
    <property type="component" value="Chromosome"/>
</dbReference>
<dbReference type="AlphaFoldDB" id="A0A4P7SHX0"/>
<sequence>MTCIRRPRATWTSCKCPDCRLYTARRKKQHAAGHRLARPSDAAWAEIDRLSALGWSDTAIASAAGLPPRTISGAQQRRRTGHTWSRGTAQKILGHAQYPTAGTIPALPYRRRIHALNALGWRIADIATAAQLPLPTVREIAAGNTTGVGAVAACALRDVYERMSATLGPSNRTRALARTRGLTPPLGWDDIDDPNATPVGTGPQKRAAIDLDEFMHLIRGSEHPARAAHRLGVTISGVEEAARRHNRPDVLESLKGTRHQERSAA</sequence>
<protein>
    <submittedName>
        <fullName evidence="2">Uncharacterized protein</fullName>
    </submittedName>
</protein>
<dbReference type="KEGG" id="celz:E5225_06915"/>